<proteinExistence type="predicted"/>
<evidence type="ECO:0000313" key="2">
    <source>
        <dbReference type="EMBL" id="QJI01995.1"/>
    </source>
</evidence>
<gene>
    <name evidence="1" type="ORF">TM448A00751_0023</name>
    <name evidence="2" type="ORF">TM448B02869_0007</name>
</gene>
<protein>
    <recommendedName>
        <fullName evidence="3">Homing endonuclease</fullName>
    </recommendedName>
</protein>
<evidence type="ECO:0000313" key="1">
    <source>
        <dbReference type="EMBL" id="QJA47885.1"/>
    </source>
</evidence>
<evidence type="ECO:0008006" key="3">
    <source>
        <dbReference type="Google" id="ProtNLM"/>
    </source>
</evidence>
<dbReference type="Gene3D" id="3.10.28.10">
    <property type="entry name" value="Homing endonucleases"/>
    <property type="match status" value="1"/>
</dbReference>
<dbReference type="EMBL" id="MT144061">
    <property type="protein sequence ID" value="QJA47885.1"/>
    <property type="molecule type" value="Genomic_DNA"/>
</dbReference>
<accession>A0A6H1ZKU3</accession>
<dbReference type="AlphaFoldDB" id="A0A6H1ZKU3"/>
<reference evidence="1" key="1">
    <citation type="submission" date="2020-03" db="EMBL/GenBank/DDBJ databases">
        <title>The deep terrestrial virosphere.</title>
        <authorList>
            <person name="Holmfeldt K."/>
            <person name="Nilsson E."/>
            <person name="Simone D."/>
            <person name="Lopez-Fernandez M."/>
            <person name="Wu X."/>
            <person name="de Brujin I."/>
            <person name="Lundin D."/>
            <person name="Andersson A."/>
            <person name="Bertilsson S."/>
            <person name="Dopson M."/>
        </authorList>
    </citation>
    <scope>NUCLEOTIDE SEQUENCE</scope>
    <source>
        <strain evidence="1">TM448A00751</strain>
        <strain evidence="2">TM448B02869</strain>
    </source>
</reference>
<dbReference type="InterPro" id="IPR027434">
    <property type="entry name" value="Homing_endonucl"/>
</dbReference>
<sequence length="151" mass="17000">MEVRLGWLGGIYDGEGSFSVTSNPASKKQRNPFGQLQPKVTIWNTDQDIINEIMSILDDQRLTYFVYTRKPPINGLSRKVGFSVEVHGMKRIVKMLPIMIPYLVGKKAKAIALYNFVSSRLSRPPQSPYSNEEIAFANSARDIPLHACPET</sequence>
<name>A0A6H1ZKU3_9ZZZZ</name>
<dbReference type="SUPFAM" id="SSF55608">
    <property type="entry name" value="Homing endonucleases"/>
    <property type="match status" value="1"/>
</dbReference>
<dbReference type="EMBL" id="MT144967">
    <property type="protein sequence ID" value="QJI01995.1"/>
    <property type="molecule type" value="Genomic_DNA"/>
</dbReference>
<organism evidence="1">
    <name type="scientific">viral metagenome</name>
    <dbReference type="NCBI Taxonomy" id="1070528"/>
    <lineage>
        <taxon>unclassified sequences</taxon>
        <taxon>metagenomes</taxon>
        <taxon>organismal metagenomes</taxon>
    </lineage>
</organism>